<dbReference type="PANTHER" id="PTHR43190">
    <property type="entry name" value="N-ACETYL-D-GLUCOSAMINE KINASE"/>
    <property type="match status" value="1"/>
</dbReference>
<dbReference type="InterPro" id="IPR052519">
    <property type="entry name" value="Euk-type_GlcNAc_Kinase"/>
</dbReference>
<organism evidence="2 3">
    <name type="scientific">Ketogulonicigenium vulgare (strain WSH-001)</name>
    <dbReference type="NCBI Taxonomy" id="759362"/>
    <lineage>
        <taxon>Bacteria</taxon>
        <taxon>Pseudomonadati</taxon>
        <taxon>Pseudomonadota</taxon>
        <taxon>Alphaproteobacteria</taxon>
        <taxon>Rhodobacterales</taxon>
        <taxon>Roseobacteraceae</taxon>
        <taxon>Ketogulonicigenium</taxon>
    </lineage>
</organism>
<accession>F9Y4V7</accession>
<evidence type="ECO:0000259" key="1">
    <source>
        <dbReference type="Pfam" id="PF01869"/>
    </source>
</evidence>
<evidence type="ECO:0000313" key="2">
    <source>
        <dbReference type="EMBL" id="AEM41841.1"/>
    </source>
</evidence>
<reference evidence="2 3" key="1">
    <citation type="journal article" date="2011" name="J. Bacteriol.">
        <title>Complete genome sequence of the industrial strain Ketogulonicigenium vulgare WSH-001.</title>
        <authorList>
            <person name="Liu L."/>
            <person name="Li Y."/>
            <person name="Zhang J."/>
            <person name="Zhou Z."/>
            <person name="Liu J."/>
            <person name="Li X."/>
            <person name="Zhou J."/>
            <person name="Du G."/>
            <person name="Wang L."/>
            <person name="Chen J."/>
        </authorList>
    </citation>
    <scope>NUCLEOTIDE SEQUENCE [LARGE SCALE GENOMIC DNA]</scope>
    <source>
        <strain evidence="2 3">WSH-001</strain>
    </source>
</reference>
<dbReference type="OrthoDB" id="63487at2"/>
<keyword evidence="2" id="KW-0418">Kinase</keyword>
<sequence length="246" mass="25766">MEAVREGSPGPLSYVHLGITGAGFNRHAALDEQVKLAFRIGEGAFSYSNDMVLAWHAAFPNGGGHIVSAGTGSIGLTFKDGERIAVGGRGIMIDDGGSGTWIGLRALDRLYRLIDECGAPKGAEILADKLFAAMGGAEWDATRAFVYGRDRGQIGTLAIAVAEAAHAGDPIAMDMMMRAGQELARLARALVDRAGPAPIGFVGGVMRLHPSIRAEVERALPGYDLQFPTIDAALQAARIARAAAQN</sequence>
<gene>
    <name evidence="2" type="ordered locus">KVU_2002</name>
</gene>
<dbReference type="AlphaFoldDB" id="F9Y4V7"/>
<dbReference type="EMBL" id="CP002018">
    <property type="protein sequence ID" value="AEM41841.1"/>
    <property type="molecule type" value="Genomic_DNA"/>
</dbReference>
<dbReference type="HOGENOM" id="CLU_016274_1_1_5"/>
<dbReference type="InterPro" id="IPR043129">
    <property type="entry name" value="ATPase_NBD"/>
</dbReference>
<protein>
    <submittedName>
        <fullName evidence="2">Predicted N-acetylglucosamine kinase</fullName>
    </submittedName>
</protein>
<name>F9Y4V7_KETVW</name>
<dbReference type="SUPFAM" id="SSF53067">
    <property type="entry name" value="Actin-like ATPase domain"/>
    <property type="match status" value="1"/>
</dbReference>
<dbReference type="InterPro" id="IPR002731">
    <property type="entry name" value="ATPase_BadF"/>
</dbReference>
<dbReference type="GO" id="GO:0016301">
    <property type="term" value="F:kinase activity"/>
    <property type="evidence" value="ECO:0007669"/>
    <property type="project" value="UniProtKB-KW"/>
</dbReference>
<keyword evidence="3" id="KW-1185">Reference proteome</keyword>
<dbReference type="KEGG" id="kvl:KVU_2002"/>
<dbReference type="Gene3D" id="3.30.420.40">
    <property type="match status" value="2"/>
</dbReference>
<evidence type="ECO:0000313" key="3">
    <source>
        <dbReference type="Proteomes" id="UP000000692"/>
    </source>
</evidence>
<dbReference type="PANTHER" id="PTHR43190:SF3">
    <property type="entry name" value="N-ACETYL-D-GLUCOSAMINE KINASE"/>
    <property type="match status" value="1"/>
</dbReference>
<dbReference type="Pfam" id="PF01869">
    <property type="entry name" value="BcrAD_BadFG"/>
    <property type="match status" value="1"/>
</dbReference>
<dbReference type="eggNOG" id="COG2971">
    <property type="taxonomic scope" value="Bacteria"/>
</dbReference>
<dbReference type="Proteomes" id="UP000000692">
    <property type="component" value="Chromosome"/>
</dbReference>
<keyword evidence="2" id="KW-0808">Transferase</keyword>
<feature type="domain" description="ATPase BadF/BadG/BcrA/BcrD type" evidence="1">
    <location>
        <begin position="14"/>
        <end position="214"/>
    </location>
</feature>
<proteinExistence type="predicted"/>